<evidence type="ECO:0000256" key="5">
    <source>
        <dbReference type="ARBA" id="ARBA00022729"/>
    </source>
</evidence>
<evidence type="ECO:0000256" key="10">
    <source>
        <dbReference type="SAM" id="Phobius"/>
    </source>
</evidence>
<dbReference type="InterPro" id="IPR046756">
    <property type="entry name" value="VAS1/VOA1_TM"/>
</dbReference>
<keyword evidence="14" id="KW-1185">Reference proteome</keyword>
<organism evidence="13 14">
    <name type="scientific">Paecilomyces lecythidis</name>
    <dbReference type="NCBI Taxonomy" id="3004212"/>
    <lineage>
        <taxon>Eukaryota</taxon>
        <taxon>Fungi</taxon>
        <taxon>Dikarya</taxon>
        <taxon>Ascomycota</taxon>
        <taxon>Pezizomycotina</taxon>
        <taxon>Eurotiomycetes</taxon>
        <taxon>Eurotiomycetidae</taxon>
        <taxon>Eurotiales</taxon>
        <taxon>Thermoascaceae</taxon>
        <taxon>Paecilomyces</taxon>
    </lineage>
</organism>
<keyword evidence="8 10" id="KW-0472">Membrane</keyword>
<comment type="similarity">
    <text evidence="2">Belongs to the BIG1 family.</text>
</comment>
<comment type="caution">
    <text evidence="13">The sequence shown here is derived from an EMBL/GenBank/DDBJ whole genome shotgun (WGS) entry which is preliminary data.</text>
</comment>
<evidence type="ECO:0000313" key="14">
    <source>
        <dbReference type="Proteomes" id="UP001583193"/>
    </source>
</evidence>
<dbReference type="Proteomes" id="UP001583193">
    <property type="component" value="Unassembled WGS sequence"/>
</dbReference>
<evidence type="ECO:0000256" key="8">
    <source>
        <dbReference type="ARBA" id="ARBA00023136"/>
    </source>
</evidence>
<keyword evidence="6" id="KW-0256">Endoplasmic reticulum</keyword>
<evidence type="ECO:0000256" key="6">
    <source>
        <dbReference type="ARBA" id="ARBA00022824"/>
    </source>
</evidence>
<keyword evidence="7 10" id="KW-1133">Transmembrane helix</keyword>
<dbReference type="InterPro" id="IPR037654">
    <property type="entry name" value="Big1"/>
</dbReference>
<feature type="signal peptide" evidence="11">
    <location>
        <begin position="1"/>
        <end position="18"/>
    </location>
</feature>
<feature type="transmembrane region" description="Helical" evidence="10">
    <location>
        <begin position="278"/>
        <end position="301"/>
    </location>
</feature>
<dbReference type="PANTHER" id="PTHR28285">
    <property type="entry name" value="PROTEIN BIG1"/>
    <property type="match status" value="1"/>
</dbReference>
<sequence>MHLRGIGLLALGAAVVDAFVDTSPFILASTSELLGSSAQLKTASSLSDEIASALSTCPSDYYVIASQPGVHVSDFSKPKSAPWLYEKLSGKDKAIKSSFSVSEVSGELDAKYVQDLLEKKCGAQATHVDASSEFFSASDLIEQVKLMRRLAGSYPSSFEKGPRVISVDFPALPAAATDRTYQLQHNGSWTWTFQNSNYMDSLFLDGFLADIVDRTSSKKYTVIYITSPREIVDGEQSESFMYHSDVDSQEPVHMDLKRDYASNAREGSTQSVFEEYQFLTPGIFMGLIAGFAFLAILYVGFSALTSLQVPYAAFEKDTAPSSQKKQQ</sequence>
<dbReference type="PANTHER" id="PTHR28285:SF1">
    <property type="entry name" value="PROTEIN BIG1"/>
    <property type="match status" value="1"/>
</dbReference>
<feature type="chain" id="PRO_5045559761" description="Protein BIG1" evidence="11">
    <location>
        <begin position="19"/>
        <end position="327"/>
    </location>
</feature>
<dbReference type="EMBL" id="JAVDPF010000064">
    <property type="protein sequence ID" value="KAL1865117.1"/>
    <property type="molecule type" value="Genomic_DNA"/>
</dbReference>
<evidence type="ECO:0000256" key="9">
    <source>
        <dbReference type="ARBA" id="ARBA00023316"/>
    </source>
</evidence>
<dbReference type="Pfam" id="PF20520">
    <property type="entry name" value="Ac45-VOA1_TM"/>
    <property type="match status" value="1"/>
</dbReference>
<evidence type="ECO:0000256" key="3">
    <source>
        <dbReference type="ARBA" id="ARBA00022089"/>
    </source>
</evidence>
<keyword evidence="5 11" id="KW-0732">Signal</keyword>
<accession>A0ABR3WNU3</accession>
<name>A0ABR3WNU3_9EURO</name>
<evidence type="ECO:0000313" key="13">
    <source>
        <dbReference type="EMBL" id="KAL1865117.1"/>
    </source>
</evidence>
<keyword evidence="9" id="KW-0961">Cell wall biogenesis/degradation</keyword>
<comment type="subcellular location">
    <subcellularLocation>
        <location evidence="1">Endoplasmic reticulum membrane</location>
        <topology evidence="1">Single-pass type I membrane protein</topology>
    </subcellularLocation>
</comment>
<feature type="domain" description="V-type proton ATPase subunit S1/VOA1 transmembrane" evidence="12">
    <location>
        <begin position="277"/>
        <end position="316"/>
    </location>
</feature>
<keyword evidence="4 10" id="KW-0812">Transmembrane</keyword>
<reference evidence="13 14" key="1">
    <citation type="journal article" date="2024" name="IMA Fungus">
        <title>IMA Genome - F19 : A genome assembly and annotation guide to empower mycologists, including annotated draft genome sequences of Ceratocystis pirilliformis, Diaporthe australafricana, Fusarium ophioides, Paecilomyces lecythidis, and Sporothrix stenoceras.</title>
        <authorList>
            <person name="Aylward J."/>
            <person name="Wilson A.M."/>
            <person name="Visagie C.M."/>
            <person name="Spraker J."/>
            <person name="Barnes I."/>
            <person name="Buitendag C."/>
            <person name="Ceriani C."/>
            <person name="Del Mar Angel L."/>
            <person name="du Plessis D."/>
            <person name="Fuchs T."/>
            <person name="Gasser K."/>
            <person name="Kramer D."/>
            <person name="Li W."/>
            <person name="Munsamy K."/>
            <person name="Piso A."/>
            <person name="Price J.L."/>
            <person name="Sonnekus B."/>
            <person name="Thomas C."/>
            <person name="van der Nest A."/>
            <person name="van Dijk A."/>
            <person name="van Heerden A."/>
            <person name="van Vuuren N."/>
            <person name="Yilmaz N."/>
            <person name="Duong T.A."/>
            <person name="van der Merwe N.A."/>
            <person name="Wingfield M.J."/>
            <person name="Wingfield B.D."/>
        </authorList>
    </citation>
    <scope>NUCLEOTIDE SEQUENCE [LARGE SCALE GENOMIC DNA]</scope>
    <source>
        <strain evidence="13 14">CMW 18167</strain>
    </source>
</reference>
<evidence type="ECO:0000256" key="11">
    <source>
        <dbReference type="SAM" id="SignalP"/>
    </source>
</evidence>
<evidence type="ECO:0000259" key="12">
    <source>
        <dbReference type="Pfam" id="PF20520"/>
    </source>
</evidence>
<evidence type="ECO:0000256" key="4">
    <source>
        <dbReference type="ARBA" id="ARBA00022692"/>
    </source>
</evidence>
<protein>
    <recommendedName>
        <fullName evidence="3">Protein BIG1</fullName>
    </recommendedName>
</protein>
<evidence type="ECO:0000256" key="1">
    <source>
        <dbReference type="ARBA" id="ARBA00004115"/>
    </source>
</evidence>
<evidence type="ECO:0000256" key="7">
    <source>
        <dbReference type="ARBA" id="ARBA00022989"/>
    </source>
</evidence>
<evidence type="ECO:0000256" key="2">
    <source>
        <dbReference type="ARBA" id="ARBA00008203"/>
    </source>
</evidence>
<proteinExistence type="inferred from homology"/>
<gene>
    <name evidence="13" type="ORF">Plec18167_009520</name>
</gene>